<evidence type="ECO:0000256" key="5">
    <source>
        <dbReference type="ARBA" id="ARBA00022989"/>
    </source>
</evidence>
<keyword evidence="11" id="KW-1185">Reference proteome</keyword>
<evidence type="ECO:0000259" key="9">
    <source>
        <dbReference type="Pfam" id="PF20501"/>
    </source>
</evidence>
<evidence type="ECO:0000256" key="3">
    <source>
        <dbReference type="ARBA" id="ARBA00022475"/>
    </source>
</evidence>
<gene>
    <name evidence="10" type="ORF">FKG94_02715</name>
</gene>
<dbReference type="GO" id="GO:0005886">
    <property type="term" value="C:plasma membrane"/>
    <property type="evidence" value="ECO:0007669"/>
    <property type="project" value="UniProtKB-SubCell"/>
</dbReference>
<comment type="caution">
    <text evidence="10">The sequence shown here is derived from an EMBL/GenBank/DDBJ whole genome shotgun (WGS) entry which is preliminary data.</text>
</comment>
<reference evidence="10 11" key="1">
    <citation type="submission" date="2019-06" db="EMBL/GenBank/DDBJ databases">
        <title>Whole genome sequence for Cellvibrionaceae sp. R142.</title>
        <authorList>
            <person name="Wang G."/>
        </authorList>
    </citation>
    <scope>NUCLEOTIDE SEQUENCE [LARGE SCALE GENOMIC DNA]</scope>
    <source>
        <strain evidence="10 11">R142</strain>
    </source>
</reference>
<organism evidence="10 11">
    <name type="scientific">Exilibacterium tricleocarpae</name>
    <dbReference type="NCBI Taxonomy" id="2591008"/>
    <lineage>
        <taxon>Bacteria</taxon>
        <taxon>Pseudomonadati</taxon>
        <taxon>Pseudomonadota</taxon>
        <taxon>Gammaproteobacteria</taxon>
        <taxon>Cellvibrionales</taxon>
        <taxon>Cellvibrionaceae</taxon>
        <taxon>Exilibacterium</taxon>
    </lineage>
</organism>
<dbReference type="Proteomes" id="UP000319732">
    <property type="component" value="Unassembled WGS sequence"/>
</dbReference>
<evidence type="ECO:0000259" key="8">
    <source>
        <dbReference type="Pfam" id="PF04039"/>
    </source>
</evidence>
<keyword evidence="4 7" id="KW-0812">Transmembrane</keyword>
<feature type="transmembrane region" description="Helical" evidence="7">
    <location>
        <begin position="167"/>
        <end position="190"/>
    </location>
</feature>
<comment type="similarity">
    <text evidence="2">Belongs to the CPA3 antiporters (TC 2.A.63) subunit B family.</text>
</comment>
<proteinExistence type="inferred from homology"/>
<comment type="subcellular location">
    <subcellularLocation>
        <location evidence="1">Cell membrane</location>
        <topology evidence="1">Multi-pass membrane protein</topology>
    </subcellularLocation>
</comment>
<evidence type="ECO:0000313" key="11">
    <source>
        <dbReference type="Proteomes" id="UP000319732"/>
    </source>
</evidence>
<keyword evidence="5 7" id="KW-1133">Transmembrane helix</keyword>
<evidence type="ECO:0000256" key="7">
    <source>
        <dbReference type="SAM" id="Phobius"/>
    </source>
</evidence>
<feature type="domain" description="MrpA C-terminal/MbhE" evidence="9">
    <location>
        <begin position="22"/>
        <end position="98"/>
    </location>
</feature>
<dbReference type="OrthoDB" id="4962908at2"/>
<protein>
    <submittedName>
        <fullName evidence="10">Uncharacterized protein</fullName>
    </submittedName>
</protein>
<dbReference type="EMBL" id="VHSG01000004">
    <property type="protein sequence ID" value="TQV85120.1"/>
    <property type="molecule type" value="Genomic_DNA"/>
</dbReference>
<keyword evidence="6 7" id="KW-0472">Membrane</keyword>
<dbReference type="InterPro" id="IPR050622">
    <property type="entry name" value="CPA3_antiporter_subunitB"/>
</dbReference>
<accession>A0A545U6L9</accession>
<keyword evidence="3" id="KW-1003">Cell membrane</keyword>
<dbReference type="PANTHER" id="PTHR33932">
    <property type="entry name" value="NA(+)/H(+) ANTIPORTER SUBUNIT B"/>
    <property type="match status" value="1"/>
</dbReference>
<feature type="transmembrane region" description="Helical" evidence="7">
    <location>
        <begin position="73"/>
        <end position="90"/>
    </location>
</feature>
<dbReference type="RefSeq" id="WP_142902667.1">
    <property type="nucleotide sequence ID" value="NZ_ML660088.1"/>
</dbReference>
<dbReference type="PANTHER" id="PTHR33932:SF4">
    <property type="entry name" value="NA(+)_H(+) ANTIPORTER SUBUNIT B"/>
    <property type="match status" value="1"/>
</dbReference>
<feature type="transmembrane region" description="Helical" evidence="7">
    <location>
        <begin position="140"/>
        <end position="160"/>
    </location>
</feature>
<feature type="domain" description="Na+/H+ antiporter MnhB subunit-related protein" evidence="8">
    <location>
        <begin position="108"/>
        <end position="208"/>
    </location>
</feature>
<feature type="transmembrane region" description="Helical" evidence="7">
    <location>
        <begin position="196"/>
        <end position="220"/>
    </location>
</feature>
<evidence type="ECO:0000256" key="4">
    <source>
        <dbReference type="ARBA" id="ARBA00022692"/>
    </source>
</evidence>
<dbReference type="Pfam" id="PF04039">
    <property type="entry name" value="MnhB"/>
    <property type="match status" value="1"/>
</dbReference>
<dbReference type="Pfam" id="PF20501">
    <property type="entry name" value="MbhE"/>
    <property type="match status" value="1"/>
</dbReference>
<name>A0A545U6L9_9GAMM</name>
<dbReference type="InterPro" id="IPR046806">
    <property type="entry name" value="MrpA_C/MbhE"/>
</dbReference>
<sequence>MFRELNSNAAPPAGLRIVCALAIVGLTLALIAAVVVSGPAAPGLQAAVAAALPHSGVENPVTAVLLNFRSYDTLLEIAVLFVVAVATLPLRRAVAPQRTEAVAVEPVLAALVKLLVPLVVLTGGYLLWVGAYAPGGAFQAGALLAGAGVLLSLAGGFSLAALPARPLLVVGLVVFTAVAAAVGAITGAFLQYPVAAAGVLILVIEAAATVSIAATLLLLYGNLAEPVPSGPLAGTKEPAS</sequence>
<dbReference type="AlphaFoldDB" id="A0A545U6L9"/>
<feature type="transmembrane region" description="Helical" evidence="7">
    <location>
        <begin position="102"/>
        <end position="128"/>
    </location>
</feature>
<evidence type="ECO:0000256" key="6">
    <source>
        <dbReference type="ARBA" id="ARBA00023136"/>
    </source>
</evidence>
<evidence type="ECO:0000256" key="1">
    <source>
        <dbReference type="ARBA" id="ARBA00004651"/>
    </source>
</evidence>
<evidence type="ECO:0000256" key="2">
    <source>
        <dbReference type="ARBA" id="ARBA00009425"/>
    </source>
</evidence>
<evidence type="ECO:0000313" key="10">
    <source>
        <dbReference type="EMBL" id="TQV85120.1"/>
    </source>
</evidence>
<dbReference type="InterPro" id="IPR007182">
    <property type="entry name" value="MnhB"/>
</dbReference>